<keyword evidence="3" id="KW-1185">Reference proteome</keyword>
<proteinExistence type="predicted"/>
<feature type="region of interest" description="Disordered" evidence="1">
    <location>
        <begin position="129"/>
        <end position="149"/>
    </location>
</feature>
<protein>
    <submittedName>
        <fullName evidence="2">Uncharacterized protein</fullName>
    </submittedName>
</protein>
<evidence type="ECO:0000256" key="1">
    <source>
        <dbReference type="SAM" id="MobiDB-lite"/>
    </source>
</evidence>
<accession>A0ABP0YEZ7</accession>
<sequence>MARVKEGQRRKRSIPHYSASTQVRVEPKETQRGDGNEHESIREGPQLLSHVDLSIEPISFVLQQALKATNFFSASSNKYKPSPSLKQALVFAIKKIMTNADETGLNNNTFYHRFSLPFSVGQRPLAANKRHENGEGGMGTERKPSTLLP</sequence>
<gene>
    <name evidence="2" type="ORF">CITCOLO1_LOCUS9354</name>
</gene>
<feature type="region of interest" description="Disordered" evidence="1">
    <location>
        <begin position="1"/>
        <end position="42"/>
    </location>
</feature>
<evidence type="ECO:0000313" key="3">
    <source>
        <dbReference type="Proteomes" id="UP001642487"/>
    </source>
</evidence>
<organism evidence="2 3">
    <name type="scientific">Citrullus colocynthis</name>
    <name type="common">colocynth</name>
    <dbReference type="NCBI Taxonomy" id="252529"/>
    <lineage>
        <taxon>Eukaryota</taxon>
        <taxon>Viridiplantae</taxon>
        <taxon>Streptophyta</taxon>
        <taxon>Embryophyta</taxon>
        <taxon>Tracheophyta</taxon>
        <taxon>Spermatophyta</taxon>
        <taxon>Magnoliopsida</taxon>
        <taxon>eudicotyledons</taxon>
        <taxon>Gunneridae</taxon>
        <taxon>Pentapetalae</taxon>
        <taxon>rosids</taxon>
        <taxon>fabids</taxon>
        <taxon>Cucurbitales</taxon>
        <taxon>Cucurbitaceae</taxon>
        <taxon>Benincaseae</taxon>
        <taxon>Citrullus</taxon>
    </lineage>
</organism>
<evidence type="ECO:0000313" key="2">
    <source>
        <dbReference type="EMBL" id="CAK9317450.1"/>
    </source>
</evidence>
<reference evidence="2 3" key="1">
    <citation type="submission" date="2024-03" db="EMBL/GenBank/DDBJ databases">
        <authorList>
            <person name="Gkanogiannis A."/>
            <person name="Becerra Lopez-Lavalle L."/>
        </authorList>
    </citation>
    <scope>NUCLEOTIDE SEQUENCE [LARGE SCALE GENOMIC DNA]</scope>
</reference>
<dbReference type="EMBL" id="OZ021737">
    <property type="protein sequence ID" value="CAK9317450.1"/>
    <property type="molecule type" value="Genomic_DNA"/>
</dbReference>
<feature type="compositionally biased region" description="Basic and acidic residues" evidence="1">
    <location>
        <begin position="25"/>
        <end position="42"/>
    </location>
</feature>
<name>A0ABP0YEZ7_9ROSI</name>
<dbReference type="Proteomes" id="UP001642487">
    <property type="component" value="Chromosome 3"/>
</dbReference>